<sequence>MTQRRAVRVGASRLHNNKTDKSTISFLDFFYLVNCLGVRTPNGFVCADGVDEGLLVQVSRKSTASAGVQLIDFDLALWMMKKVNDSGGS</sequence>
<dbReference type="Proteomes" id="UP000005387">
    <property type="component" value="Unassembled WGS sequence"/>
</dbReference>
<evidence type="ECO:0000313" key="1">
    <source>
        <dbReference type="EMBL" id="EFM08818.1"/>
    </source>
</evidence>
<proteinExistence type="predicted"/>
<dbReference type="AlphaFoldDB" id="E0IF42"/>
<dbReference type="EMBL" id="AEDD01000013">
    <property type="protein sequence ID" value="EFM08818.1"/>
    <property type="molecule type" value="Genomic_DNA"/>
</dbReference>
<gene>
    <name evidence="1" type="ORF">PaecuDRAFT_4283</name>
</gene>
<organism evidence="1 2">
    <name type="scientific">Paenibacillus curdlanolyticus YK9</name>
    <dbReference type="NCBI Taxonomy" id="717606"/>
    <lineage>
        <taxon>Bacteria</taxon>
        <taxon>Bacillati</taxon>
        <taxon>Bacillota</taxon>
        <taxon>Bacilli</taxon>
        <taxon>Bacillales</taxon>
        <taxon>Paenibacillaceae</taxon>
        <taxon>Paenibacillus</taxon>
    </lineage>
</organism>
<keyword evidence="2" id="KW-1185">Reference proteome</keyword>
<protein>
    <submittedName>
        <fullName evidence="1">Uncharacterized protein</fullName>
    </submittedName>
</protein>
<accession>E0IF42</accession>
<evidence type="ECO:0000313" key="2">
    <source>
        <dbReference type="Proteomes" id="UP000005387"/>
    </source>
</evidence>
<name>E0IF42_9BACL</name>
<reference evidence="1 2" key="1">
    <citation type="submission" date="2010-07" db="EMBL/GenBank/DDBJ databases">
        <title>The draft genome of Paenibacillus curdlanolyticus YK9.</title>
        <authorList>
            <consortium name="US DOE Joint Genome Institute (JGI-PGF)"/>
            <person name="Lucas S."/>
            <person name="Copeland A."/>
            <person name="Lapidus A."/>
            <person name="Cheng J.-F."/>
            <person name="Bruce D."/>
            <person name="Goodwin L."/>
            <person name="Pitluck S."/>
            <person name="Land M.L."/>
            <person name="Hauser L."/>
            <person name="Chang Y.-J."/>
            <person name="Jeffries C."/>
            <person name="Anderson I.J."/>
            <person name="Johnson E."/>
            <person name="Loganathan U."/>
            <person name="Mulhopadhyay B."/>
            <person name="Kyrpides N."/>
            <person name="Woyke T.J."/>
        </authorList>
    </citation>
    <scope>NUCLEOTIDE SEQUENCE [LARGE SCALE GENOMIC DNA]</scope>
    <source>
        <strain evidence="1 2">YK9</strain>
    </source>
</reference>